<organism evidence="3 4">
    <name type="scientific">Stephania cephalantha</name>
    <dbReference type="NCBI Taxonomy" id="152367"/>
    <lineage>
        <taxon>Eukaryota</taxon>
        <taxon>Viridiplantae</taxon>
        <taxon>Streptophyta</taxon>
        <taxon>Embryophyta</taxon>
        <taxon>Tracheophyta</taxon>
        <taxon>Spermatophyta</taxon>
        <taxon>Magnoliopsida</taxon>
        <taxon>Ranunculales</taxon>
        <taxon>Menispermaceae</taxon>
        <taxon>Menispermoideae</taxon>
        <taxon>Cissampelideae</taxon>
        <taxon>Stephania</taxon>
    </lineage>
</organism>
<evidence type="ECO:0000313" key="4">
    <source>
        <dbReference type="Proteomes" id="UP001419268"/>
    </source>
</evidence>
<sequence>MSRLPSVLGRMFSTLATSLACYTQGHDDLDDEERIRVETGEPRAHVQGGNYRRGIRSTSLIRPVHKTLVPPVESSSLESSEEDWEQVVEEEGSTKEENEKENLEEDGEEGESEGNKQEEEQEEEDEEDDDEDEEEDVLEQVVRERANGKGRSSKAKARTLVALKMQVRVAGGRRGSSETKVGFLWDAQT</sequence>
<dbReference type="EMBL" id="JBBNAG010000012">
    <property type="protein sequence ID" value="KAK9088528.1"/>
    <property type="molecule type" value="Genomic_DNA"/>
</dbReference>
<feature type="region of interest" description="Disordered" evidence="1">
    <location>
        <begin position="170"/>
        <end position="189"/>
    </location>
</feature>
<evidence type="ECO:0000313" key="3">
    <source>
        <dbReference type="EMBL" id="KAK9088528.1"/>
    </source>
</evidence>
<feature type="compositionally biased region" description="Acidic residues" evidence="1">
    <location>
        <begin position="102"/>
        <end position="112"/>
    </location>
</feature>
<dbReference type="PROSITE" id="PS51257">
    <property type="entry name" value="PROKAR_LIPOPROTEIN"/>
    <property type="match status" value="1"/>
</dbReference>
<feature type="compositionally biased region" description="Basic and acidic residues" evidence="1">
    <location>
        <begin position="92"/>
        <end position="101"/>
    </location>
</feature>
<feature type="compositionally biased region" description="Acidic residues" evidence="1">
    <location>
        <begin position="119"/>
        <end position="138"/>
    </location>
</feature>
<feature type="region of interest" description="Disordered" evidence="1">
    <location>
        <begin position="71"/>
        <end position="158"/>
    </location>
</feature>
<accession>A0AAP0HHE3</accession>
<keyword evidence="2" id="KW-0732">Signal</keyword>
<gene>
    <name evidence="3" type="ORF">Scep_027610</name>
</gene>
<dbReference type="AlphaFoldDB" id="A0AAP0HHE3"/>
<comment type="caution">
    <text evidence="3">The sequence shown here is derived from an EMBL/GenBank/DDBJ whole genome shotgun (WGS) entry which is preliminary data.</text>
</comment>
<dbReference type="Proteomes" id="UP001419268">
    <property type="component" value="Unassembled WGS sequence"/>
</dbReference>
<reference evidence="3 4" key="1">
    <citation type="submission" date="2024-01" db="EMBL/GenBank/DDBJ databases">
        <title>Genome assemblies of Stephania.</title>
        <authorList>
            <person name="Yang L."/>
        </authorList>
    </citation>
    <scope>NUCLEOTIDE SEQUENCE [LARGE SCALE GENOMIC DNA]</scope>
    <source>
        <strain evidence="3">JXDWG</strain>
        <tissue evidence="3">Leaf</tissue>
    </source>
</reference>
<feature type="compositionally biased region" description="Acidic residues" evidence="1">
    <location>
        <begin position="79"/>
        <end position="91"/>
    </location>
</feature>
<name>A0AAP0HHE3_9MAGN</name>
<feature type="chain" id="PRO_5043012878" evidence="2">
    <location>
        <begin position="21"/>
        <end position="189"/>
    </location>
</feature>
<proteinExistence type="predicted"/>
<keyword evidence="4" id="KW-1185">Reference proteome</keyword>
<feature type="signal peptide" evidence="2">
    <location>
        <begin position="1"/>
        <end position="20"/>
    </location>
</feature>
<evidence type="ECO:0000256" key="2">
    <source>
        <dbReference type="SAM" id="SignalP"/>
    </source>
</evidence>
<feature type="region of interest" description="Disordered" evidence="1">
    <location>
        <begin position="39"/>
        <end position="58"/>
    </location>
</feature>
<protein>
    <submittedName>
        <fullName evidence="3">Uncharacterized protein</fullName>
    </submittedName>
</protein>
<evidence type="ECO:0000256" key="1">
    <source>
        <dbReference type="SAM" id="MobiDB-lite"/>
    </source>
</evidence>